<dbReference type="Gene3D" id="3.30.1360.10">
    <property type="entry name" value="RNA polymerase, RBP11-like subunit"/>
    <property type="match status" value="1"/>
</dbReference>
<dbReference type="InterPro" id="IPR011263">
    <property type="entry name" value="DNA-dir_RNA_pol_RpoA/D/Rpb3"/>
</dbReference>
<feature type="region of interest" description="Disordered" evidence="4">
    <location>
        <begin position="318"/>
        <end position="368"/>
    </location>
</feature>
<organism evidence="6 7">
    <name type="scientific">Meristemomyces frigidus</name>
    <dbReference type="NCBI Taxonomy" id="1508187"/>
    <lineage>
        <taxon>Eukaryota</taxon>
        <taxon>Fungi</taxon>
        <taxon>Dikarya</taxon>
        <taxon>Ascomycota</taxon>
        <taxon>Pezizomycotina</taxon>
        <taxon>Dothideomycetes</taxon>
        <taxon>Dothideomycetidae</taxon>
        <taxon>Mycosphaerellales</taxon>
        <taxon>Teratosphaeriaceae</taxon>
        <taxon>Meristemomyces</taxon>
    </lineage>
</organism>
<dbReference type="EMBL" id="JAVRRL010000008">
    <property type="protein sequence ID" value="KAK5116378.1"/>
    <property type="molecule type" value="Genomic_DNA"/>
</dbReference>
<dbReference type="InterPro" id="IPR036643">
    <property type="entry name" value="RNApol_insert_sf"/>
</dbReference>
<dbReference type="GO" id="GO:0046983">
    <property type="term" value="F:protein dimerization activity"/>
    <property type="evidence" value="ECO:0007669"/>
    <property type="project" value="InterPro"/>
</dbReference>
<name>A0AAN7YIY4_9PEZI</name>
<dbReference type="InterPro" id="IPR022842">
    <property type="entry name" value="RNAP_Rpo3/Rpb3/RPAC1"/>
</dbReference>
<evidence type="ECO:0000313" key="6">
    <source>
        <dbReference type="EMBL" id="KAK5116378.1"/>
    </source>
</evidence>
<feature type="region of interest" description="Disordered" evidence="4">
    <location>
        <begin position="395"/>
        <end position="420"/>
    </location>
</feature>
<sequence>MANYNYTDTYDDPTATSGPRINIRDYGPKHIDFILSHTTLALANSLRRTMLAEIPTLAIDLVEIEENTSVLPDEFLAHRMGLLPLSARGAEDLIYARDCNCVEGCDNCSCLINLSVANRTLDTNLKVFARDLVVSRHDGTTIHDPRPRDETTGLPLNPHDLPPRAFPIITDPAAEGPLICKLRKGQEIKLRCIVKKGIAKEHSKWAPTAAIGFEYDPHNKLRHTLLWHEGDDDARTEWPESKNASWEEAERGDEKFDYEAEAGRFYVLLEGTGVMPPDGVLHAGIATLQAKLAMVVQGLSGLSEGGKVLGDGVEGREGDGAFTPPLEPVAQVPGTAYGGGGGTSYGGGQATQYGGGRTPGYGQQAQYGGNTPGYGTQYGGGVGVGAQTPAYGGGAGGAASSYGGGGVGNATPYGSRPAGY</sequence>
<dbReference type="PANTHER" id="PTHR11800">
    <property type="entry name" value="DNA-DIRECTED RNA POLYMERASE"/>
    <property type="match status" value="1"/>
</dbReference>
<dbReference type="InterPro" id="IPR036603">
    <property type="entry name" value="RBP11-like"/>
</dbReference>
<dbReference type="PANTHER" id="PTHR11800:SF2">
    <property type="entry name" value="DNA-DIRECTED RNA POLYMERASE II SUBUNIT RPB3"/>
    <property type="match status" value="1"/>
</dbReference>
<evidence type="ECO:0000256" key="3">
    <source>
        <dbReference type="ARBA" id="ARBA00025804"/>
    </source>
</evidence>
<evidence type="ECO:0000256" key="1">
    <source>
        <dbReference type="ARBA" id="ARBA00022478"/>
    </source>
</evidence>
<dbReference type="AlphaFoldDB" id="A0AAN7YIY4"/>
<dbReference type="GO" id="GO:0003899">
    <property type="term" value="F:DNA-directed RNA polymerase activity"/>
    <property type="evidence" value="ECO:0007669"/>
    <property type="project" value="InterPro"/>
</dbReference>
<accession>A0AAN7YIY4</accession>
<feature type="compositionally biased region" description="Gly residues" evidence="4">
    <location>
        <begin position="336"/>
        <end position="359"/>
    </location>
</feature>
<evidence type="ECO:0000256" key="2">
    <source>
        <dbReference type="ARBA" id="ARBA00023163"/>
    </source>
</evidence>
<keyword evidence="1" id="KW-0240">DNA-directed RNA polymerase</keyword>
<dbReference type="InterPro" id="IPR011262">
    <property type="entry name" value="DNA-dir_RNA_pol_insert"/>
</dbReference>
<feature type="compositionally biased region" description="Gly residues" evidence="4">
    <location>
        <begin position="395"/>
        <end position="408"/>
    </location>
</feature>
<dbReference type="CDD" id="cd07031">
    <property type="entry name" value="RNAP_II_RPB3"/>
    <property type="match status" value="1"/>
</dbReference>
<gene>
    <name evidence="6" type="ORF">LTR62_007925</name>
</gene>
<evidence type="ECO:0000313" key="7">
    <source>
        <dbReference type="Proteomes" id="UP001310890"/>
    </source>
</evidence>
<dbReference type="GO" id="GO:0006366">
    <property type="term" value="P:transcription by RNA polymerase II"/>
    <property type="evidence" value="ECO:0007669"/>
    <property type="project" value="TreeGrafter"/>
</dbReference>
<dbReference type="SUPFAM" id="SSF55257">
    <property type="entry name" value="RBP11-like subunits of RNA polymerase"/>
    <property type="match status" value="1"/>
</dbReference>
<feature type="compositionally biased region" description="Basic and acidic residues" evidence="4">
    <location>
        <begin position="139"/>
        <end position="151"/>
    </location>
</feature>
<dbReference type="HAMAP" id="MF_00320">
    <property type="entry name" value="RNApol_arch_Rpo3"/>
    <property type="match status" value="1"/>
</dbReference>
<proteinExistence type="inferred from homology"/>
<dbReference type="Gene3D" id="2.170.120.12">
    <property type="entry name" value="DNA-directed RNA polymerase, insert domain"/>
    <property type="match status" value="1"/>
</dbReference>
<dbReference type="InterPro" id="IPR050518">
    <property type="entry name" value="Rpo3/RPB3_RNA_Pol_subunit"/>
</dbReference>
<dbReference type="Pfam" id="PF01000">
    <property type="entry name" value="RNA_pol_A_bac"/>
    <property type="match status" value="1"/>
</dbReference>
<evidence type="ECO:0000259" key="5">
    <source>
        <dbReference type="SMART" id="SM00662"/>
    </source>
</evidence>
<dbReference type="Pfam" id="PF01193">
    <property type="entry name" value="RNA_pol_L"/>
    <property type="match status" value="1"/>
</dbReference>
<comment type="similarity">
    <text evidence="3">Belongs to the archaeal Rpo3/eukaryotic RPB3 RNA polymerase subunit family.</text>
</comment>
<feature type="domain" description="DNA-directed RNA polymerase RpoA/D/Rpb3-type" evidence="5">
    <location>
        <begin position="30"/>
        <end position="298"/>
    </location>
</feature>
<comment type="caution">
    <text evidence="6">The sequence shown here is derived from an EMBL/GenBank/DDBJ whole genome shotgun (WGS) entry which is preliminary data.</text>
</comment>
<keyword evidence="2" id="KW-0804">Transcription</keyword>
<dbReference type="Proteomes" id="UP001310890">
    <property type="component" value="Unassembled WGS sequence"/>
</dbReference>
<dbReference type="GO" id="GO:0005665">
    <property type="term" value="C:RNA polymerase II, core complex"/>
    <property type="evidence" value="ECO:0007669"/>
    <property type="project" value="TreeGrafter"/>
</dbReference>
<dbReference type="SMART" id="SM00662">
    <property type="entry name" value="RPOLD"/>
    <property type="match status" value="1"/>
</dbReference>
<dbReference type="SUPFAM" id="SSF56553">
    <property type="entry name" value="Insert subdomain of RNA polymerase alpha subunit"/>
    <property type="match status" value="1"/>
</dbReference>
<evidence type="ECO:0000256" key="4">
    <source>
        <dbReference type="SAM" id="MobiDB-lite"/>
    </source>
</evidence>
<protein>
    <recommendedName>
        <fullName evidence="5">DNA-directed RNA polymerase RpoA/D/Rpb3-type domain-containing protein</fullName>
    </recommendedName>
</protein>
<feature type="region of interest" description="Disordered" evidence="4">
    <location>
        <begin position="139"/>
        <end position="159"/>
    </location>
</feature>
<reference evidence="6" key="1">
    <citation type="submission" date="2023-08" db="EMBL/GenBank/DDBJ databases">
        <title>Black Yeasts Isolated from many extreme environments.</title>
        <authorList>
            <person name="Coleine C."/>
            <person name="Stajich J.E."/>
            <person name="Selbmann L."/>
        </authorList>
    </citation>
    <scope>NUCLEOTIDE SEQUENCE</scope>
    <source>
        <strain evidence="6">CCFEE 5401</strain>
    </source>
</reference>